<evidence type="ECO:0000313" key="4">
    <source>
        <dbReference type="Proteomes" id="UP001152797"/>
    </source>
</evidence>
<comment type="caution">
    <text evidence="2">The sequence shown here is derived from an EMBL/GenBank/DDBJ whole genome shotgun (WGS) entry which is preliminary data.</text>
</comment>
<evidence type="ECO:0000313" key="3">
    <source>
        <dbReference type="EMBL" id="CAL4786727.1"/>
    </source>
</evidence>
<dbReference type="PANTHER" id="PTHR33050">
    <property type="entry name" value="REVERSE TRANSCRIPTASE DOMAIN-CONTAINING PROTEIN"/>
    <property type="match status" value="1"/>
</dbReference>
<protein>
    <submittedName>
        <fullName evidence="3">Sulfur deprivation response regulator</fullName>
    </submittedName>
</protein>
<evidence type="ECO:0000313" key="2">
    <source>
        <dbReference type="EMBL" id="CAI3999415.1"/>
    </source>
</evidence>
<proteinExistence type="predicted"/>
<gene>
    <name evidence="2" type="ORF">C1SCF055_LOCUS25611</name>
</gene>
<dbReference type="InterPro" id="IPR052055">
    <property type="entry name" value="Hepadnavirus_pol/RT"/>
</dbReference>
<keyword evidence="4" id="KW-1185">Reference proteome</keyword>
<dbReference type="Proteomes" id="UP001152797">
    <property type="component" value="Unassembled WGS sequence"/>
</dbReference>
<feature type="region of interest" description="Disordered" evidence="1">
    <location>
        <begin position="111"/>
        <end position="136"/>
    </location>
</feature>
<dbReference type="EMBL" id="CAMXCT020002624">
    <property type="protein sequence ID" value="CAL1152790.1"/>
    <property type="molecule type" value="Genomic_DNA"/>
</dbReference>
<reference evidence="2" key="1">
    <citation type="submission" date="2022-10" db="EMBL/GenBank/DDBJ databases">
        <authorList>
            <person name="Chen Y."/>
            <person name="Dougan E. K."/>
            <person name="Chan C."/>
            <person name="Rhodes N."/>
            <person name="Thang M."/>
        </authorList>
    </citation>
    <scope>NUCLEOTIDE SEQUENCE</scope>
</reference>
<dbReference type="OrthoDB" id="442801at2759"/>
<feature type="compositionally biased region" description="Basic and acidic residues" evidence="1">
    <location>
        <begin position="121"/>
        <end position="136"/>
    </location>
</feature>
<sequence>MDDFDAAASMWTELDGYGLTGKKLAVFSRNDAESIANQLCRKLGIICEVSHVELVGTWIEDAKRAEPLAKRLRGDLVQDPLHSVLVEERRSLSGQSSTGYKGRVEAELVEEFGSRPSRRKPQTEEEQHARKHKEAQQKEFWSRELYLELKKFDAPALEHLEHCVSDRHLNMALAGRTRYNTLKRYVKTWMAFMQWLTAVKGALEYPVPGDLVEYLFARYDEPCGPTVPGLIVKAITWMERIACLDMRMRVGESQVVASVRDYIVEMLSRDAPPTKRAPRYPAVFLEAFEAMVDNEGLVLGIRLIAWLKLVKLWASLRWDDIQKIIPKELKYYGGRMTTILRVTKTTGPTKRVQELPVCVSEHSFVVSPFWLKTGFDLFKEHACFERDYLLPKLNKEWSGFRRVMATYNDVSSYSAVVRKTAKRPGTQEPLIDPALAGFWTEHSERATLPTGLALLRVAKEERDMLGRWKPDGSDTYIRMYNGVVSRLQQQFARALCSGNRTALLDERDIIESANSWLADRCDPIPYDQLQSMLAHLEDSLQCKVQSGWRLAEDDDGAEEPVGLPVEVGDTPVVESKTSIEKESRKPLYVVVNSGRRCRRLHKSQGGCWMGREMTFKSSTEFFQMPDETSFTHVCKVCWPKASVREAIEEALRKGGADLRFTLSRNDVDDDLQAAFFTNGITTIQKFSSFFRSEDDLIEVMRDSFATDAANGLEARAQLASVICAWRETQTKQKRQAEVEAEMDTREWTKPIPTGDYINLRNAFMRVHGKIEDKVTPSKEYMEKKLQELENGEFRAELLSEVVSKDEVDPDIMVPIFDSKGALSVKKGSTTVALPTGPEQLRRRLSVMLHCILMLALKHTNREEIQDMSRDTMERYKDYILGDYVWGLSSTDLQGNQIQTPPWSLVLSYEHAVRKRAYSLMVSDHLKLGAALEQAWGILLHHWHYTANVQTLPHLGATGTQRAGLGYNRFSLTEGTAEQQWRGHCVFKVEMVDIQIKPHLDITKESVQQQLLSKIAAGRYFAVLLSPPCSTFTRVTWANRRGPRPVRSFVKLRGFDRLSWPERKRANWGNILTDFSFEAFEKQMVHADAMALYENPEDLGAIRAGENRGIRPGSMWQFEKFSELLRLDNVDTAAFYQADFGTDYLKPTRLLLGGFSVLPEQLVAGQPCFDDQGFYVGPLAKRSAKRQLVGNVGSHFATKGSEQWPSKMCKWIATAILEKFSALQATAVLADDGDLGTTSDRQEQYKVLQPDGRKLAGGVGEPRKCQPPGKDRLFHDGAGLLSMGRWDVENRIWSMGTFWKQLRQGTIALIEAHLGDPRELDRACFEMAVKGEEGCNIVRDEKLKHEIRKYWISLLRQHGSAQADLEHVAEGQPFYLRLMKELLAFGEDADCNFLLQGETGFPVGVLNPLPRTPHAYEEQTSWRLEDEPFMQEEVWRSNYQSVEDHVQFIREHFEEECNEGLMEKLTIEQAKERYGDRIAISSLAVLVEENHQGKKRVIHDATHGTKVNNRIRCRDKTRSPSAREKQYLLAYFQRNRSSVFSLVGDISKAHRRFLHAPEERGLLACRILESDPFIYINRVGTFGLACASYWWGRIAGAGIRLTHELLGPTMPVELLLFADDLEALGASAGGRRGITLAFLYMSVLGFPFKWAKQRGGLRVEWIGLFTDYTVYKLGLSPKRARWMRDWALELAQTGVTTSRSFEQGLGRLGFASLALTWERPFLGPMYNWSAAVRNKTGALRVPAMLRTILKFLARRFESGGDLQSPPPLERPKNSGLTFYTDAKATESGAWIGGFKQDSEGKVVSWFSEEISPEWAPWLHLKRDPKRIIAALELLASLVAVKLWMPTTEGATDAVCWIKGKTDNQSNTYAISRWMSTKFPLTVFIMELSESLRCGRCCLTLDGIPREANQMADDLTNEKFDSFNQEDRIRADLGSTGVQALGDPLKMGCAERWTRLW</sequence>
<dbReference type="EMBL" id="CAMXCT030002624">
    <property type="protein sequence ID" value="CAL4786727.1"/>
    <property type="molecule type" value="Genomic_DNA"/>
</dbReference>
<dbReference type="EMBL" id="CAMXCT010002624">
    <property type="protein sequence ID" value="CAI3999415.1"/>
    <property type="molecule type" value="Genomic_DNA"/>
</dbReference>
<reference evidence="3 4" key="2">
    <citation type="submission" date="2024-05" db="EMBL/GenBank/DDBJ databases">
        <authorList>
            <person name="Chen Y."/>
            <person name="Shah S."/>
            <person name="Dougan E. K."/>
            <person name="Thang M."/>
            <person name="Chan C."/>
        </authorList>
    </citation>
    <scope>NUCLEOTIDE SEQUENCE [LARGE SCALE GENOMIC DNA]</scope>
</reference>
<organism evidence="2">
    <name type="scientific">Cladocopium goreaui</name>
    <dbReference type="NCBI Taxonomy" id="2562237"/>
    <lineage>
        <taxon>Eukaryota</taxon>
        <taxon>Sar</taxon>
        <taxon>Alveolata</taxon>
        <taxon>Dinophyceae</taxon>
        <taxon>Suessiales</taxon>
        <taxon>Symbiodiniaceae</taxon>
        <taxon>Cladocopium</taxon>
    </lineage>
</organism>
<name>A0A9P1CXT5_9DINO</name>
<accession>A0A9P1CXT5</accession>
<dbReference type="PANTHER" id="PTHR33050:SF7">
    <property type="entry name" value="RIBONUCLEASE H"/>
    <property type="match status" value="1"/>
</dbReference>
<evidence type="ECO:0000256" key="1">
    <source>
        <dbReference type="SAM" id="MobiDB-lite"/>
    </source>
</evidence>